<dbReference type="Proteomes" id="UP000660862">
    <property type="component" value="Unassembled WGS sequence"/>
</dbReference>
<keyword evidence="7" id="KW-0653">Protein transport</keyword>
<comment type="caution">
    <text evidence="8">The sequence shown here is derived from an EMBL/GenBank/DDBJ whole genome shotgun (WGS) entry which is preliminary data.</text>
</comment>
<evidence type="ECO:0000313" key="9">
    <source>
        <dbReference type="Proteomes" id="UP000660862"/>
    </source>
</evidence>
<evidence type="ECO:0000256" key="5">
    <source>
        <dbReference type="ARBA" id="ARBA00022989"/>
    </source>
</evidence>
<keyword evidence="4 7" id="KW-0812">Transmembrane</keyword>
<keyword evidence="6" id="KW-0472">Membrane</keyword>
<proteinExistence type="inferred from homology"/>
<evidence type="ECO:0000256" key="1">
    <source>
        <dbReference type="ARBA" id="ARBA00004162"/>
    </source>
</evidence>
<dbReference type="AlphaFoldDB" id="A0A917HRF1"/>
<keyword evidence="7" id="KW-0813">Transport</keyword>
<keyword evidence="3" id="KW-1003">Cell membrane</keyword>
<dbReference type="GO" id="GO:0015031">
    <property type="term" value="P:protein transport"/>
    <property type="evidence" value="ECO:0007669"/>
    <property type="project" value="UniProtKB-KW"/>
</dbReference>
<evidence type="ECO:0000256" key="4">
    <source>
        <dbReference type="ARBA" id="ARBA00022692"/>
    </source>
</evidence>
<reference evidence="8" key="1">
    <citation type="journal article" date="2014" name="Int. J. Syst. Evol. Microbiol.">
        <title>Complete genome sequence of Corynebacterium casei LMG S-19264T (=DSM 44701T), isolated from a smear-ripened cheese.</title>
        <authorList>
            <consortium name="US DOE Joint Genome Institute (JGI-PGF)"/>
            <person name="Walter F."/>
            <person name="Albersmeier A."/>
            <person name="Kalinowski J."/>
            <person name="Ruckert C."/>
        </authorList>
    </citation>
    <scope>NUCLEOTIDE SEQUENCE</scope>
    <source>
        <strain evidence="8">CGMCC 1.12195</strain>
    </source>
</reference>
<protein>
    <submittedName>
        <fullName evidence="8">Biopolymer transporter ExbD</fullName>
    </submittedName>
</protein>
<evidence type="ECO:0000256" key="3">
    <source>
        <dbReference type="ARBA" id="ARBA00022475"/>
    </source>
</evidence>
<sequence length="137" mass="15396">MGMNLRAKRNKSEVRVFTDSLNDIMFFLMLFFLLASAVANPQVVKLLLPRSSAGEQSVAKKTLTVSVTQDLKYYLDKEEVPYDNLLNAIQAYVQPGEDLTVMLYADSTVPIQNVISVMDVANKLKIRLVLATEPLRE</sequence>
<keyword evidence="5" id="KW-1133">Transmembrane helix</keyword>
<reference evidence="8" key="2">
    <citation type="submission" date="2020-09" db="EMBL/GenBank/DDBJ databases">
        <authorList>
            <person name="Sun Q."/>
            <person name="Zhou Y."/>
        </authorList>
    </citation>
    <scope>NUCLEOTIDE SEQUENCE</scope>
    <source>
        <strain evidence="8">CGMCC 1.12195</strain>
    </source>
</reference>
<name>A0A917HRF1_9SPHI</name>
<dbReference type="Gene3D" id="3.30.420.270">
    <property type="match status" value="1"/>
</dbReference>
<dbReference type="PANTHER" id="PTHR30558">
    <property type="entry name" value="EXBD MEMBRANE COMPONENT OF PMF-DRIVEN MACROMOLECULE IMPORT SYSTEM"/>
    <property type="match status" value="1"/>
</dbReference>
<dbReference type="InterPro" id="IPR003400">
    <property type="entry name" value="ExbD"/>
</dbReference>
<organism evidence="8 9">
    <name type="scientific">Parapedobacter pyrenivorans</name>
    <dbReference type="NCBI Taxonomy" id="1305674"/>
    <lineage>
        <taxon>Bacteria</taxon>
        <taxon>Pseudomonadati</taxon>
        <taxon>Bacteroidota</taxon>
        <taxon>Sphingobacteriia</taxon>
        <taxon>Sphingobacteriales</taxon>
        <taxon>Sphingobacteriaceae</taxon>
        <taxon>Parapedobacter</taxon>
    </lineage>
</organism>
<gene>
    <name evidence="8" type="ORF">GCM10007415_20930</name>
</gene>
<comment type="similarity">
    <text evidence="2 7">Belongs to the ExbD/TolR family.</text>
</comment>
<evidence type="ECO:0000313" key="8">
    <source>
        <dbReference type="EMBL" id="GGG87089.1"/>
    </source>
</evidence>
<evidence type="ECO:0000256" key="2">
    <source>
        <dbReference type="ARBA" id="ARBA00005811"/>
    </source>
</evidence>
<accession>A0A917HRF1</accession>
<evidence type="ECO:0000256" key="6">
    <source>
        <dbReference type="ARBA" id="ARBA00023136"/>
    </source>
</evidence>
<dbReference type="EMBL" id="BMER01000001">
    <property type="protein sequence ID" value="GGG87089.1"/>
    <property type="molecule type" value="Genomic_DNA"/>
</dbReference>
<dbReference type="Pfam" id="PF02472">
    <property type="entry name" value="ExbD"/>
    <property type="match status" value="1"/>
</dbReference>
<dbReference type="GO" id="GO:0005886">
    <property type="term" value="C:plasma membrane"/>
    <property type="evidence" value="ECO:0007669"/>
    <property type="project" value="UniProtKB-SubCell"/>
</dbReference>
<keyword evidence="9" id="KW-1185">Reference proteome</keyword>
<comment type="subcellular location">
    <subcellularLocation>
        <location evidence="1">Cell membrane</location>
        <topology evidence="1">Single-pass membrane protein</topology>
    </subcellularLocation>
    <subcellularLocation>
        <location evidence="7">Cell membrane</location>
        <topology evidence="7">Single-pass type II membrane protein</topology>
    </subcellularLocation>
</comment>
<dbReference type="GO" id="GO:0022857">
    <property type="term" value="F:transmembrane transporter activity"/>
    <property type="evidence" value="ECO:0007669"/>
    <property type="project" value="InterPro"/>
</dbReference>
<evidence type="ECO:0000256" key="7">
    <source>
        <dbReference type="RuleBase" id="RU003879"/>
    </source>
</evidence>